<sequence>MYVKMQMQNRSIVVALKSIDDRATIRLDTLCISKGCTIQKFNYKSFFKKLFIPGNDTIRTRNTVLKLELLFLIAGVSNQ</sequence>
<dbReference type="Proteomes" id="UP000011185">
    <property type="component" value="Unassembled WGS sequence"/>
</dbReference>
<name>L7JVR0_TRAHO</name>
<reference evidence="1 2" key="1">
    <citation type="journal article" date="2012" name="PLoS Pathog.">
        <title>The genome of the obligate intracellular parasite Trachipleistophora hominis: new insights into microsporidian genome dynamics and reductive evolution.</title>
        <authorList>
            <person name="Heinz E."/>
            <person name="Williams T.A."/>
            <person name="Nakjang S."/>
            <person name="Noel C.J."/>
            <person name="Swan D.C."/>
            <person name="Goldberg A.V."/>
            <person name="Harris S.R."/>
            <person name="Weinmaier T."/>
            <person name="Markert S."/>
            <person name="Becher D."/>
            <person name="Bernhardt J."/>
            <person name="Dagan T."/>
            <person name="Hacker C."/>
            <person name="Lucocq J.M."/>
            <person name="Schweder T."/>
            <person name="Rattei T."/>
            <person name="Hall N."/>
            <person name="Hirt R.P."/>
            <person name="Embley T.M."/>
        </authorList>
    </citation>
    <scope>NUCLEOTIDE SEQUENCE [LARGE SCALE GENOMIC DNA]</scope>
</reference>
<dbReference type="AlphaFoldDB" id="L7JVR0"/>
<evidence type="ECO:0000313" key="1">
    <source>
        <dbReference type="EMBL" id="ELQ75390.1"/>
    </source>
</evidence>
<proteinExistence type="predicted"/>
<dbReference type="HOGENOM" id="CLU_2607716_0_0_1"/>
<dbReference type="EMBL" id="JH993966">
    <property type="protein sequence ID" value="ELQ75390.1"/>
    <property type="molecule type" value="Genomic_DNA"/>
</dbReference>
<organism evidence="1 2">
    <name type="scientific">Trachipleistophora hominis</name>
    <name type="common">Microsporidian parasite</name>
    <dbReference type="NCBI Taxonomy" id="72359"/>
    <lineage>
        <taxon>Eukaryota</taxon>
        <taxon>Fungi</taxon>
        <taxon>Fungi incertae sedis</taxon>
        <taxon>Microsporidia</taxon>
        <taxon>Pleistophoridae</taxon>
        <taxon>Trachipleistophora</taxon>
    </lineage>
</organism>
<protein>
    <submittedName>
        <fullName evidence="1">Uncharacterized protein</fullName>
    </submittedName>
</protein>
<keyword evidence="2" id="KW-1185">Reference proteome</keyword>
<dbReference type="VEuPathDB" id="MicrosporidiaDB:THOM_1688"/>
<dbReference type="InParanoid" id="L7JVR0"/>
<evidence type="ECO:0000313" key="2">
    <source>
        <dbReference type="Proteomes" id="UP000011185"/>
    </source>
</evidence>
<gene>
    <name evidence="1" type="ORF">THOM_1688</name>
</gene>
<accession>L7JVR0</accession>